<evidence type="ECO:0008006" key="3">
    <source>
        <dbReference type="Google" id="ProtNLM"/>
    </source>
</evidence>
<organism evidence="1 2">
    <name type="scientific">Methylomarinum roseum</name>
    <dbReference type="NCBI Taxonomy" id="3067653"/>
    <lineage>
        <taxon>Bacteria</taxon>
        <taxon>Pseudomonadati</taxon>
        <taxon>Pseudomonadota</taxon>
        <taxon>Gammaproteobacteria</taxon>
        <taxon>Methylococcales</taxon>
        <taxon>Methylococcaceae</taxon>
        <taxon>Methylomarinum</taxon>
    </lineage>
</organism>
<accession>A0AAU7NY56</accession>
<dbReference type="EMBL" id="CP157743">
    <property type="protein sequence ID" value="XBS21869.1"/>
    <property type="molecule type" value="Genomic_DNA"/>
</dbReference>
<reference evidence="1 2" key="1">
    <citation type="journal article" date="2024" name="Microbiology">
        <title>Methylomarinum rosea sp. nov., a novel halophilic methanotrophic bacterium from the hypersaline Lake Elton.</title>
        <authorList>
            <person name="Suleimanov R.Z."/>
            <person name="Oshkin I.Y."/>
            <person name="Danilova O.V."/>
            <person name="Suzina N.E."/>
            <person name="Dedysh S.N."/>
        </authorList>
    </citation>
    <scope>NUCLEOTIDE SEQUENCE [LARGE SCALE GENOMIC DNA]</scope>
    <source>
        <strain evidence="1 2">Ch1-1</strain>
    </source>
</reference>
<evidence type="ECO:0000313" key="2">
    <source>
        <dbReference type="Proteomes" id="UP001225378"/>
    </source>
</evidence>
<dbReference type="RefSeq" id="WP_305909146.1">
    <property type="nucleotide sequence ID" value="NZ_CP157743.1"/>
</dbReference>
<gene>
    <name evidence="1" type="ORF">Q9L42_007020</name>
</gene>
<keyword evidence="2" id="KW-1185">Reference proteome</keyword>
<proteinExistence type="predicted"/>
<dbReference type="SUPFAM" id="SSF48452">
    <property type="entry name" value="TPR-like"/>
    <property type="match status" value="1"/>
</dbReference>
<dbReference type="KEGG" id="mech:Q9L42_007020"/>
<dbReference type="Proteomes" id="UP001225378">
    <property type="component" value="Chromosome"/>
</dbReference>
<name>A0AAU7NY56_9GAMM</name>
<evidence type="ECO:0000313" key="1">
    <source>
        <dbReference type="EMBL" id="XBS21869.1"/>
    </source>
</evidence>
<dbReference type="InterPro" id="IPR011990">
    <property type="entry name" value="TPR-like_helical_dom_sf"/>
</dbReference>
<sequence>MATNLGDSEQVPYEITYQAIVDPKIQKLPEPVQKELDELLVNNRKDAEKAIPRLLALKQQYPKIPLIYNYLSVAYGFTDLARQKQAIQENYQQNPNYLFARCHYAQLCLREKQYDKIPGIFEKKFDLKALYPRRKQFHANEYAAFAGVLCAYFKAIGETEKAQYIYDCMRELVPNAAETRQAKALMQPGFFSRVGAKMVAVLSN</sequence>
<protein>
    <recommendedName>
        <fullName evidence="3">Tetratricopeptide repeat protein</fullName>
    </recommendedName>
</protein>
<dbReference type="AlphaFoldDB" id="A0AAU7NY56"/>